<dbReference type="PROSITE" id="PS51284">
    <property type="entry name" value="DOC"/>
    <property type="match status" value="1"/>
</dbReference>
<evidence type="ECO:0000256" key="4">
    <source>
        <dbReference type="ARBA" id="ARBA00022786"/>
    </source>
</evidence>
<dbReference type="SMART" id="SM01337">
    <property type="entry name" value="APC10"/>
    <property type="match status" value="1"/>
</dbReference>
<keyword evidence="4" id="KW-0833">Ubl conjugation pathway</keyword>
<dbReference type="InterPro" id="IPR016901">
    <property type="entry name" value="APC10/Doc1"/>
</dbReference>
<keyword evidence="3" id="KW-0498">Mitosis</keyword>
<dbReference type="PANTHER" id="PTHR12936:SF0">
    <property type="entry name" value="ANAPHASE-PROMOTING COMPLEX SUBUNIT 10"/>
    <property type="match status" value="1"/>
</dbReference>
<comment type="similarity">
    <text evidence="1">Belongs to the APC10 family.</text>
</comment>
<feature type="compositionally biased region" description="Gly residues" evidence="6">
    <location>
        <begin position="26"/>
        <end position="36"/>
    </location>
</feature>
<name>A0A7S1GC50_9STRA</name>
<evidence type="ECO:0000259" key="7">
    <source>
        <dbReference type="PROSITE" id="PS51284"/>
    </source>
</evidence>
<accession>A0A7S1GC50</accession>
<dbReference type="EMBL" id="HBFS01024480">
    <property type="protein sequence ID" value="CAD8923110.1"/>
    <property type="molecule type" value="Transcribed_RNA"/>
</dbReference>
<dbReference type="Pfam" id="PF03256">
    <property type="entry name" value="ANAPC10"/>
    <property type="match status" value="1"/>
</dbReference>
<dbReference type="GO" id="GO:0051301">
    <property type="term" value="P:cell division"/>
    <property type="evidence" value="ECO:0007669"/>
    <property type="project" value="UniProtKB-KW"/>
</dbReference>
<evidence type="ECO:0000256" key="2">
    <source>
        <dbReference type="ARBA" id="ARBA00022618"/>
    </source>
</evidence>
<keyword evidence="5" id="KW-0131">Cell cycle</keyword>
<evidence type="ECO:0000256" key="5">
    <source>
        <dbReference type="ARBA" id="ARBA00023306"/>
    </source>
</evidence>
<dbReference type="GO" id="GO:0070979">
    <property type="term" value="P:protein K11-linked ubiquitination"/>
    <property type="evidence" value="ECO:0007669"/>
    <property type="project" value="TreeGrafter"/>
</dbReference>
<gene>
    <name evidence="8" type="ORF">BSP0115_LOCUS16373</name>
</gene>
<dbReference type="CDD" id="cd08366">
    <property type="entry name" value="APC10"/>
    <property type="match status" value="1"/>
</dbReference>
<feature type="domain" description="DOC" evidence="7">
    <location>
        <begin position="36"/>
        <end position="224"/>
    </location>
</feature>
<dbReference type="InterPro" id="IPR008979">
    <property type="entry name" value="Galactose-bd-like_sf"/>
</dbReference>
<evidence type="ECO:0000313" key="8">
    <source>
        <dbReference type="EMBL" id="CAD8923110.1"/>
    </source>
</evidence>
<dbReference type="InterPro" id="IPR004939">
    <property type="entry name" value="APC_su10/DOC_dom"/>
</dbReference>
<dbReference type="AlphaFoldDB" id="A0A7S1GC50"/>
<protein>
    <recommendedName>
        <fullName evidence="7">DOC domain-containing protein</fullName>
    </recommendedName>
</protein>
<sequence>MADDGTPVSGATTGADSADGEVTPATGGGGGRGGVDAGEPPARIEIAAVEELITEGKRDVGREAVWTLSGAKPGNGVEQLVDDNPDTYWQSDGVQPHTITLTFSRKASLSEVALLLDFRHDESYTPHRLTVLAGTTAHDLRRVVRVRVVEPTGWVCVPLGEPDGVGVARYLRAHILQIAITNMHQNGRDTHVRQVKVFAPKVSTTEARFLPEFKSTELSMFSCIR</sequence>
<reference evidence="8" key="1">
    <citation type="submission" date="2021-01" db="EMBL/GenBank/DDBJ databases">
        <authorList>
            <person name="Corre E."/>
            <person name="Pelletier E."/>
            <person name="Niang G."/>
            <person name="Scheremetjew M."/>
            <person name="Finn R."/>
            <person name="Kale V."/>
            <person name="Holt S."/>
            <person name="Cochrane G."/>
            <person name="Meng A."/>
            <person name="Brown T."/>
            <person name="Cohen L."/>
        </authorList>
    </citation>
    <scope>NUCLEOTIDE SEQUENCE</scope>
    <source>
        <strain evidence="8">Ms1</strain>
    </source>
</reference>
<dbReference type="GO" id="GO:0005680">
    <property type="term" value="C:anaphase-promoting complex"/>
    <property type="evidence" value="ECO:0007669"/>
    <property type="project" value="InterPro"/>
</dbReference>
<evidence type="ECO:0000256" key="3">
    <source>
        <dbReference type="ARBA" id="ARBA00022776"/>
    </source>
</evidence>
<organism evidence="8">
    <name type="scientific">Bicosoecida sp. CB-2014</name>
    <dbReference type="NCBI Taxonomy" id="1486930"/>
    <lineage>
        <taxon>Eukaryota</taxon>
        <taxon>Sar</taxon>
        <taxon>Stramenopiles</taxon>
        <taxon>Bigyra</taxon>
        <taxon>Opalozoa</taxon>
        <taxon>Bicosoecida</taxon>
    </lineage>
</organism>
<dbReference type="PANTHER" id="PTHR12936">
    <property type="entry name" value="ANAPHASE-PROMOTING COMPLEX 10"/>
    <property type="match status" value="1"/>
</dbReference>
<keyword evidence="2" id="KW-0132">Cell division</keyword>
<evidence type="ECO:0000256" key="6">
    <source>
        <dbReference type="SAM" id="MobiDB-lite"/>
    </source>
</evidence>
<dbReference type="SUPFAM" id="SSF49785">
    <property type="entry name" value="Galactose-binding domain-like"/>
    <property type="match status" value="1"/>
</dbReference>
<evidence type="ECO:0000256" key="1">
    <source>
        <dbReference type="ARBA" id="ARBA00006762"/>
    </source>
</evidence>
<dbReference type="GO" id="GO:0031145">
    <property type="term" value="P:anaphase-promoting complex-dependent catabolic process"/>
    <property type="evidence" value="ECO:0007669"/>
    <property type="project" value="InterPro"/>
</dbReference>
<feature type="region of interest" description="Disordered" evidence="6">
    <location>
        <begin position="1"/>
        <end position="39"/>
    </location>
</feature>
<proteinExistence type="inferred from homology"/>
<dbReference type="Gene3D" id="2.60.120.260">
    <property type="entry name" value="Galactose-binding domain-like"/>
    <property type="match status" value="1"/>
</dbReference>